<evidence type="ECO:0000313" key="4">
    <source>
        <dbReference type="EMBL" id="EDM80880.1"/>
    </source>
</evidence>
<evidence type="ECO:0000259" key="3">
    <source>
        <dbReference type="Pfam" id="PF16655"/>
    </source>
</evidence>
<dbReference type="AlphaFoldDB" id="A6FZS4"/>
<dbReference type="InterPro" id="IPR018946">
    <property type="entry name" value="PhoD-like_MPP"/>
</dbReference>
<dbReference type="EMBL" id="ABCS01000007">
    <property type="protein sequence ID" value="EDM80880.1"/>
    <property type="molecule type" value="Genomic_DNA"/>
</dbReference>
<name>A6FZS4_9BACT</name>
<dbReference type="CDD" id="cd07389">
    <property type="entry name" value="MPP_PhoD"/>
    <property type="match status" value="1"/>
</dbReference>
<dbReference type="InterPro" id="IPR029052">
    <property type="entry name" value="Metallo-depent_PP-like"/>
</dbReference>
<feature type="compositionally biased region" description="Acidic residues" evidence="1">
    <location>
        <begin position="21"/>
        <end position="37"/>
    </location>
</feature>
<feature type="domain" description="PhoD-like phosphatase metallophosphatase" evidence="2">
    <location>
        <begin position="165"/>
        <end position="503"/>
    </location>
</feature>
<comment type="caution">
    <text evidence="4">The sequence shown here is derived from an EMBL/GenBank/DDBJ whole genome shotgun (WGS) entry which is preliminary data.</text>
</comment>
<dbReference type="InterPro" id="IPR052900">
    <property type="entry name" value="Phospholipid_Metab_Enz"/>
</dbReference>
<organism evidence="4 5">
    <name type="scientific">Plesiocystis pacifica SIR-1</name>
    <dbReference type="NCBI Taxonomy" id="391625"/>
    <lineage>
        <taxon>Bacteria</taxon>
        <taxon>Pseudomonadati</taxon>
        <taxon>Myxococcota</taxon>
        <taxon>Polyangia</taxon>
        <taxon>Nannocystales</taxon>
        <taxon>Nannocystaceae</taxon>
        <taxon>Plesiocystis</taxon>
    </lineage>
</organism>
<evidence type="ECO:0000313" key="5">
    <source>
        <dbReference type="Proteomes" id="UP000005801"/>
    </source>
</evidence>
<gene>
    <name evidence="4" type="ORF">PPSIR1_28258</name>
</gene>
<dbReference type="PANTHER" id="PTHR43606:SF2">
    <property type="entry name" value="ALKALINE PHOSPHATASE FAMILY PROTEIN (AFU_ORTHOLOGUE AFUA_5G03860)"/>
    <property type="match status" value="1"/>
</dbReference>
<dbReference type="Gene3D" id="2.60.40.380">
    <property type="entry name" value="Purple acid phosphatase-like, N-terminal"/>
    <property type="match status" value="1"/>
</dbReference>
<dbReference type="Proteomes" id="UP000005801">
    <property type="component" value="Unassembled WGS sequence"/>
</dbReference>
<accession>A6FZS4</accession>
<dbReference type="InterPro" id="IPR038607">
    <property type="entry name" value="PhoD-like_sf"/>
</dbReference>
<reference evidence="4 5" key="1">
    <citation type="submission" date="2007-06" db="EMBL/GenBank/DDBJ databases">
        <authorList>
            <person name="Shimkets L."/>
            <person name="Ferriera S."/>
            <person name="Johnson J."/>
            <person name="Kravitz S."/>
            <person name="Beeson K."/>
            <person name="Sutton G."/>
            <person name="Rogers Y.-H."/>
            <person name="Friedman R."/>
            <person name="Frazier M."/>
            <person name="Venter J.C."/>
        </authorList>
    </citation>
    <scope>NUCLEOTIDE SEQUENCE [LARGE SCALE GENOMIC DNA]</scope>
    <source>
        <strain evidence="4 5">SIR-1</strain>
    </source>
</reference>
<dbReference type="Pfam" id="PF09423">
    <property type="entry name" value="PhoD"/>
    <property type="match status" value="1"/>
</dbReference>
<sequence length="552" mass="60204">MLGAATLIPSFTACTLTVSSGDDEVGEDTETDTESESDTTGGGDGLPEYAWEGEPGPETIFSHGVASGDPLADSVILWTRVSPASPDEAVRLFFEVAVDPDFELRVAADYIDVEATSARDHTMKIDVDGLDPASTYYYRFYAQGRVSPVGRTRTAPAGASEHLRFALASCSSLAHGYFHPYRELSTRADLDAILHVGDYIYEYGTGYYGEVREYDPPHEIVTLSDYRRRYAQYRADAALQEAHRQHPFIVTWDDHEIANNGWLGGAENHTDDEGSWAARKAAGTQAYFEWLPLREGAPGRVYRALSYGELVDLIVLDTRYEGREEQVAPASDGVEAFYEDRQLLGVEQESWLLDRLASSTGQWKILANQIIMGQLIITPGDEGELNGFLLPDIWDGYDAARRRIFQHLIDNAIDDVVVLAGDLHISFANELTIDPYDGYDPETGEGAVAVEFATPGISSPASGFDAGTLALLQSLNPHNRYVAAGDNGYVTIDVTPARLQADFWMFPPQLRESPEFAPGSFAAGWSVASGTARLSEAGEPAPAKADPPPLAP</sequence>
<dbReference type="Gene3D" id="3.60.21.70">
    <property type="entry name" value="PhoD-like phosphatase"/>
    <property type="match status" value="1"/>
</dbReference>
<feature type="domain" description="Phospholipase D N-terminal" evidence="3">
    <location>
        <begin position="63"/>
        <end position="154"/>
    </location>
</feature>
<proteinExistence type="predicted"/>
<dbReference type="eggNOG" id="COG3540">
    <property type="taxonomic scope" value="Bacteria"/>
</dbReference>
<evidence type="ECO:0000259" key="2">
    <source>
        <dbReference type="Pfam" id="PF09423"/>
    </source>
</evidence>
<keyword evidence="5" id="KW-1185">Reference proteome</keyword>
<feature type="region of interest" description="Disordered" evidence="1">
    <location>
        <begin position="532"/>
        <end position="552"/>
    </location>
</feature>
<feature type="region of interest" description="Disordered" evidence="1">
    <location>
        <begin position="18"/>
        <end position="55"/>
    </location>
</feature>
<dbReference type="Pfam" id="PF16655">
    <property type="entry name" value="PhoD_N"/>
    <property type="match status" value="1"/>
</dbReference>
<dbReference type="PANTHER" id="PTHR43606">
    <property type="entry name" value="PHOSPHATASE, PUTATIVE (AFU_ORTHOLOGUE AFUA_6G08710)-RELATED"/>
    <property type="match status" value="1"/>
</dbReference>
<dbReference type="STRING" id="391625.PPSIR1_28258"/>
<protein>
    <submittedName>
        <fullName evidence="4">Putative alkaline phosphatase</fullName>
    </submittedName>
</protein>
<dbReference type="SUPFAM" id="SSF56300">
    <property type="entry name" value="Metallo-dependent phosphatases"/>
    <property type="match status" value="1"/>
</dbReference>
<evidence type="ECO:0000256" key="1">
    <source>
        <dbReference type="SAM" id="MobiDB-lite"/>
    </source>
</evidence>
<dbReference type="InterPro" id="IPR032093">
    <property type="entry name" value="PhoD_N"/>
</dbReference>